<protein>
    <submittedName>
        <fullName evidence="10">Zinc finger AN1 domain-containing stress-associated protein 12</fullName>
    </submittedName>
</protein>
<evidence type="ECO:0000256" key="5">
    <source>
        <dbReference type="ARBA" id="ARBA00023016"/>
    </source>
</evidence>
<proteinExistence type="predicted"/>
<name>A0AB40BVT3_DIOCR</name>
<evidence type="ECO:0000256" key="7">
    <source>
        <dbReference type="SAM" id="MobiDB-lite"/>
    </source>
</evidence>
<evidence type="ECO:0000256" key="2">
    <source>
        <dbReference type="ARBA" id="ARBA00022723"/>
    </source>
</evidence>
<feature type="domain" description="AN1-type" evidence="8">
    <location>
        <begin position="114"/>
        <end position="164"/>
    </location>
</feature>
<feature type="domain" description="AN1-type" evidence="8">
    <location>
        <begin position="29"/>
        <end position="77"/>
    </location>
</feature>
<dbReference type="Proteomes" id="UP001515500">
    <property type="component" value="Chromosome 8"/>
</dbReference>
<dbReference type="AlphaFoldDB" id="A0AB40BVT3"/>
<dbReference type="GO" id="GO:0008270">
    <property type="term" value="F:zinc ion binding"/>
    <property type="evidence" value="ECO:0007669"/>
    <property type="project" value="UniProtKB-KW"/>
</dbReference>
<dbReference type="SMART" id="SM00154">
    <property type="entry name" value="ZnF_AN1"/>
    <property type="match status" value="2"/>
</dbReference>
<evidence type="ECO:0000256" key="1">
    <source>
        <dbReference type="ARBA" id="ARBA00003732"/>
    </source>
</evidence>
<reference evidence="10" key="1">
    <citation type="submission" date="2025-08" db="UniProtKB">
        <authorList>
            <consortium name="RefSeq"/>
        </authorList>
    </citation>
    <scope>IDENTIFICATION</scope>
</reference>
<dbReference type="InterPro" id="IPR000058">
    <property type="entry name" value="Znf_AN1"/>
</dbReference>
<evidence type="ECO:0000256" key="3">
    <source>
        <dbReference type="ARBA" id="ARBA00022771"/>
    </source>
</evidence>
<evidence type="ECO:0000256" key="6">
    <source>
        <dbReference type="PROSITE-ProRule" id="PRU00449"/>
    </source>
</evidence>
<dbReference type="PANTHER" id="PTHR14677">
    <property type="entry name" value="ARSENITE INDUCUBLE RNA ASSOCIATED PROTEIN AIP-1-RELATED"/>
    <property type="match status" value="1"/>
</dbReference>
<evidence type="ECO:0000313" key="9">
    <source>
        <dbReference type="Proteomes" id="UP001515500"/>
    </source>
</evidence>
<sequence>MELPFELIKKFSGNGEKKMGIGGGTEAFPGLGAHCSYEDCYQLDFLPFNCDGCQKVFCLEHRTYKGHDCPKAEQKSRIVVVCEACTVSIEKKTGEKDEAILERHRKARECDITKKQKPKCPVKRCKDILTFSNNSTCKSCNLKVCLKHRFPNDHQCKGSPVHFSIRTSTDCRDKKNRSPSSSSSIIEIY</sequence>
<evidence type="ECO:0000259" key="8">
    <source>
        <dbReference type="PROSITE" id="PS51039"/>
    </source>
</evidence>
<comment type="function">
    <text evidence="1">May be involved in environmental stress response.</text>
</comment>
<accession>A0AB40BVT3</accession>
<dbReference type="PANTHER" id="PTHR14677:SF20">
    <property type="entry name" value="ZINC FINGER AN1-TYPE CONTAINING 2A-RELATED"/>
    <property type="match status" value="1"/>
</dbReference>
<dbReference type="GO" id="GO:0009737">
    <property type="term" value="P:response to abscisic acid"/>
    <property type="evidence" value="ECO:0007669"/>
    <property type="project" value="EnsemblPlants"/>
</dbReference>
<keyword evidence="4" id="KW-0862">Zinc</keyword>
<gene>
    <name evidence="10" type="primary">LOC120266773</name>
</gene>
<evidence type="ECO:0000256" key="4">
    <source>
        <dbReference type="ARBA" id="ARBA00022833"/>
    </source>
</evidence>
<dbReference type="PROSITE" id="PS51039">
    <property type="entry name" value="ZF_AN1"/>
    <property type="match status" value="2"/>
</dbReference>
<organism evidence="9 10">
    <name type="scientific">Dioscorea cayennensis subsp. rotundata</name>
    <name type="common">White Guinea yam</name>
    <name type="synonym">Dioscorea rotundata</name>
    <dbReference type="NCBI Taxonomy" id="55577"/>
    <lineage>
        <taxon>Eukaryota</taxon>
        <taxon>Viridiplantae</taxon>
        <taxon>Streptophyta</taxon>
        <taxon>Embryophyta</taxon>
        <taxon>Tracheophyta</taxon>
        <taxon>Spermatophyta</taxon>
        <taxon>Magnoliopsida</taxon>
        <taxon>Liliopsida</taxon>
        <taxon>Dioscoreales</taxon>
        <taxon>Dioscoreaceae</taxon>
        <taxon>Dioscorea</taxon>
    </lineage>
</organism>
<feature type="compositionally biased region" description="Low complexity" evidence="7">
    <location>
        <begin position="178"/>
        <end position="189"/>
    </location>
</feature>
<dbReference type="SUPFAM" id="SSF118310">
    <property type="entry name" value="AN1-like Zinc finger"/>
    <property type="match status" value="2"/>
</dbReference>
<feature type="region of interest" description="Disordered" evidence="7">
    <location>
        <begin position="170"/>
        <end position="189"/>
    </location>
</feature>
<dbReference type="Gene3D" id="4.10.1110.10">
    <property type="entry name" value="AN1-like Zinc finger"/>
    <property type="match status" value="2"/>
</dbReference>
<keyword evidence="3 6" id="KW-0863">Zinc-finger</keyword>
<keyword evidence="9" id="KW-1185">Reference proteome</keyword>
<dbReference type="RefSeq" id="XP_039130368.1">
    <property type="nucleotide sequence ID" value="XM_039274434.1"/>
</dbReference>
<keyword evidence="2" id="KW-0479">Metal-binding</keyword>
<evidence type="ECO:0000313" key="10">
    <source>
        <dbReference type="RefSeq" id="XP_039130368.1"/>
    </source>
</evidence>
<dbReference type="GeneID" id="120266773"/>
<keyword evidence="5" id="KW-0346">Stress response</keyword>
<dbReference type="GO" id="GO:0005737">
    <property type="term" value="C:cytoplasm"/>
    <property type="evidence" value="ECO:0007669"/>
    <property type="project" value="TreeGrafter"/>
</dbReference>
<dbReference type="Pfam" id="PF01428">
    <property type="entry name" value="zf-AN1"/>
    <property type="match status" value="2"/>
</dbReference>
<dbReference type="InterPro" id="IPR035896">
    <property type="entry name" value="AN1-like_Znf"/>
</dbReference>